<protein>
    <submittedName>
        <fullName evidence="3">Uncharacterized protein</fullName>
    </submittedName>
</protein>
<dbReference type="AlphaFoldDB" id="A0AAV1I8S5"/>
<evidence type="ECO:0000256" key="2">
    <source>
        <dbReference type="SAM" id="Phobius"/>
    </source>
</evidence>
<name>A0AAV1I8S5_9CHLO</name>
<proteinExistence type="predicted"/>
<feature type="transmembrane region" description="Helical" evidence="2">
    <location>
        <begin position="92"/>
        <end position="113"/>
    </location>
</feature>
<evidence type="ECO:0000313" key="3">
    <source>
        <dbReference type="EMBL" id="CAK0783768.1"/>
    </source>
</evidence>
<evidence type="ECO:0000313" key="4">
    <source>
        <dbReference type="Proteomes" id="UP001314263"/>
    </source>
</evidence>
<gene>
    <name evidence="3" type="ORF">CVIRNUC_006968</name>
</gene>
<dbReference type="Proteomes" id="UP001314263">
    <property type="component" value="Unassembled WGS sequence"/>
</dbReference>
<organism evidence="3 4">
    <name type="scientific">Coccomyxa viridis</name>
    <dbReference type="NCBI Taxonomy" id="1274662"/>
    <lineage>
        <taxon>Eukaryota</taxon>
        <taxon>Viridiplantae</taxon>
        <taxon>Chlorophyta</taxon>
        <taxon>core chlorophytes</taxon>
        <taxon>Trebouxiophyceae</taxon>
        <taxon>Trebouxiophyceae incertae sedis</taxon>
        <taxon>Coccomyxaceae</taxon>
        <taxon>Coccomyxa</taxon>
    </lineage>
</organism>
<comment type="caution">
    <text evidence="3">The sequence shown here is derived from an EMBL/GenBank/DDBJ whole genome shotgun (WGS) entry which is preliminary data.</text>
</comment>
<sequence>MHGYVSASSCTLHVLYAPGRGPMCRRQPITGPTKHHPILRTDSGMLSYRRVTVRAQQDDSEEVKTPSQPGPPSTSGDTGTSRPRLEEGQGTAIVTGAISIIFGVLYLVLVQLLDTRGNQLEPPPPEAFEQGWLHLLTGLF</sequence>
<dbReference type="EMBL" id="CAUYUE010000009">
    <property type="protein sequence ID" value="CAK0783768.1"/>
    <property type="molecule type" value="Genomic_DNA"/>
</dbReference>
<keyword evidence="2" id="KW-0472">Membrane</keyword>
<reference evidence="3 4" key="1">
    <citation type="submission" date="2023-10" db="EMBL/GenBank/DDBJ databases">
        <authorList>
            <person name="Maclean D."/>
            <person name="Macfadyen A."/>
        </authorList>
    </citation>
    <scope>NUCLEOTIDE SEQUENCE [LARGE SCALE GENOMIC DNA]</scope>
</reference>
<keyword evidence="4" id="KW-1185">Reference proteome</keyword>
<feature type="region of interest" description="Disordered" evidence="1">
    <location>
        <begin position="52"/>
        <end position="88"/>
    </location>
</feature>
<evidence type="ECO:0000256" key="1">
    <source>
        <dbReference type="SAM" id="MobiDB-lite"/>
    </source>
</evidence>
<keyword evidence="2" id="KW-0812">Transmembrane</keyword>
<keyword evidence="2" id="KW-1133">Transmembrane helix</keyword>
<accession>A0AAV1I8S5</accession>